<dbReference type="Proteomes" id="UP001155604">
    <property type="component" value="Unassembled WGS sequence"/>
</dbReference>
<evidence type="ECO:0000256" key="5">
    <source>
        <dbReference type="PIRNR" id="PIRNR002096"/>
    </source>
</evidence>
<evidence type="ECO:0000259" key="7">
    <source>
        <dbReference type="SMART" id="SM00528"/>
    </source>
</evidence>
<reference evidence="8" key="1">
    <citation type="journal article" date="2023" name="Int. J. Syst. Evol. Microbiol.">
        <title>&lt;i&gt;Shewanella septentrionalis&lt;/i&gt; sp. nov. and &lt;i&gt;Shewanella holmiensis&lt;/i&gt; sp. nov., isolated from Baltic Sea water and sediments.</title>
        <authorList>
            <person name="Martin-Rodriguez A.J."/>
            <person name="Thorell K."/>
            <person name="Joffre E."/>
            <person name="Jensie-Markopoulos S."/>
            <person name="Moore E.R.B."/>
            <person name="Sjoling A."/>
        </authorList>
    </citation>
    <scope>NUCLEOTIDE SEQUENCE</scope>
    <source>
        <strain evidence="8">SP1W3</strain>
    </source>
</reference>
<evidence type="ECO:0000256" key="3">
    <source>
        <dbReference type="ARBA" id="ARBA00022490"/>
    </source>
</evidence>
<evidence type="ECO:0000256" key="1">
    <source>
        <dbReference type="ARBA" id="ARBA00004453"/>
    </source>
</evidence>
<sequence length="132" mass="15141">MTDFISTLTHARKFKAAVSTLALTELHSFQEKLLALIDTREKEEAEAVNLNAERNAQLNEIKRKMLELGLSAEDLNHVTMPKKKREPRPAKYQIEVDGEMLTWTGQGRMPTELKKEIDEGFELSDFLIVQKN</sequence>
<dbReference type="GO" id="GO:0003680">
    <property type="term" value="F:minor groove of adenine-thymine-rich DNA binding"/>
    <property type="evidence" value="ECO:0007669"/>
    <property type="project" value="TreeGrafter"/>
</dbReference>
<dbReference type="GO" id="GO:0003681">
    <property type="term" value="F:bent DNA binding"/>
    <property type="evidence" value="ECO:0007669"/>
    <property type="project" value="TreeGrafter"/>
</dbReference>
<dbReference type="GO" id="GO:0032993">
    <property type="term" value="C:protein-DNA complex"/>
    <property type="evidence" value="ECO:0007669"/>
    <property type="project" value="TreeGrafter"/>
</dbReference>
<dbReference type="SUPFAM" id="SSF81273">
    <property type="entry name" value="H-NS histone-like proteins"/>
    <property type="match status" value="2"/>
</dbReference>
<dbReference type="GO" id="GO:0000976">
    <property type="term" value="F:transcription cis-regulatory region binding"/>
    <property type="evidence" value="ECO:0007669"/>
    <property type="project" value="TreeGrafter"/>
</dbReference>
<keyword evidence="6" id="KW-0175">Coiled coil</keyword>
<dbReference type="RefSeq" id="WP_012592976.1">
    <property type="nucleotide sequence ID" value="NZ_JAMTCC010000064.1"/>
</dbReference>
<dbReference type="GO" id="GO:0001217">
    <property type="term" value="F:DNA-binding transcription repressor activity"/>
    <property type="evidence" value="ECO:0007669"/>
    <property type="project" value="TreeGrafter"/>
</dbReference>
<dbReference type="InterPro" id="IPR054180">
    <property type="entry name" value="H-NS-like_N"/>
</dbReference>
<evidence type="ECO:0000256" key="2">
    <source>
        <dbReference type="ARBA" id="ARBA00010610"/>
    </source>
</evidence>
<feature type="coiled-coil region" evidence="6">
    <location>
        <begin position="26"/>
        <end position="60"/>
    </location>
</feature>
<keyword evidence="3" id="KW-0963">Cytoplasm</keyword>
<dbReference type="PANTHER" id="PTHR38097">
    <property type="match status" value="1"/>
</dbReference>
<dbReference type="Pfam" id="PF00816">
    <property type="entry name" value="Histone_HNS"/>
    <property type="match status" value="1"/>
</dbReference>
<dbReference type="PIRSF" id="PIRSF002096">
    <property type="entry name" value="HnS"/>
    <property type="match status" value="1"/>
</dbReference>
<dbReference type="InterPro" id="IPR027454">
    <property type="entry name" value="Histone_HNS_N"/>
</dbReference>
<dbReference type="InterPro" id="IPR027444">
    <property type="entry name" value="H-NS_C_dom"/>
</dbReference>
<comment type="similarity">
    <text evidence="2 5">Belongs to the histone-like protein H-NS family.</text>
</comment>
<organism evidence="8 9">
    <name type="scientific">Shewanella septentrionalis</name>
    <dbReference type="NCBI Taxonomy" id="2952223"/>
    <lineage>
        <taxon>Bacteria</taxon>
        <taxon>Pseudomonadati</taxon>
        <taxon>Pseudomonadota</taxon>
        <taxon>Gammaproteobacteria</taxon>
        <taxon>Alteromonadales</taxon>
        <taxon>Shewanellaceae</taxon>
        <taxon>Shewanella</taxon>
    </lineage>
</organism>
<dbReference type="InterPro" id="IPR037150">
    <property type="entry name" value="H-NS_C_dom_sf"/>
</dbReference>
<protein>
    <recommendedName>
        <fullName evidence="5">DNA-binding protein</fullName>
    </recommendedName>
</protein>
<proteinExistence type="inferred from homology"/>
<dbReference type="Pfam" id="PF22470">
    <property type="entry name" value="Histone_HNS_N"/>
    <property type="match status" value="1"/>
</dbReference>
<keyword evidence="4 5" id="KW-0238">DNA-binding</keyword>
<dbReference type="Gene3D" id="4.10.430.10">
    <property type="entry name" value="Histone-like protein H-NS, C-terminal domain"/>
    <property type="match status" value="1"/>
</dbReference>
<gene>
    <name evidence="8" type="ORF">NE536_21515</name>
</gene>
<dbReference type="GO" id="GO:0030527">
    <property type="term" value="F:structural constituent of chromatin"/>
    <property type="evidence" value="ECO:0007669"/>
    <property type="project" value="InterPro"/>
</dbReference>
<comment type="caution">
    <text evidence="8">The sequence shown here is derived from an EMBL/GenBank/DDBJ whole genome shotgun (WGS) entry which is preliminary data.</text>
</comment>
<dbReference type="AlphaFoldDB" id="A0A9X3B3P3"/>
<dbReference type="Gene3D" id="1.10.287.1050">
    <property type="entry name" value="H-NS histone-like proteins"/>
    <property type="match status" value="1"/>
</dbReference>
<evidence type="ECO:0000256" key="4">
    <source>
        <dbReference type="ARBA" id="ARBA00023125"/>
    </source>
</evidence>
<feature type="domain" description="DNA-binding protein H-NS-like C-terminal" evidence="7">
    <location>
        <begin position="82"/>
        <end position="128"/>
    </location>
</feature>
<accession>A0A9X3B3P3</accession>
<dbReference type="InterPro" id="IPR001801">
    <property type="entry name" value="Histone_HNS"/>
</dbReference>
<evidence type="ECO:0000256" key="6">
    <source>
        <dbReference type="SAM" id="Coils"/>
    </source>
</evidence>
<dbReference type="PANTHER" id="PTHR38097:SF2">
    <property type="entry name" value="DNA-BINDING PROTEIN STPA"/>
    <property type="match status" value="1"/>
</dbReference>
<comment type="subcellular location">
    <subcellularLocation>
        <location evidence="1">Cytoplasm</location>
        <location evidence="1">Nucleoid</location>
    </subcellularLocation>
</comment>
<evidence type="ECO:0000313" key="8">
    <source>
        <dbReference type="EMBL" id="MCT7947928.1"/>
    </source>
</evidence>
<dbReference type="GO" id="GO:0009295">
    <property type="term" value="C:nucleoid"/>
    <property type="evidence" value="ECO:0007669"/>
    <property type="project" value="UniProtKB-SubCell"/>
</dbReference>
<name>A0A9X3B3P3_9GAMM</name>
<dbReference type="GO" id="GO:0005829">
    <property type="term" value="C:cytosol"/>
    <property type="evidence" value="ECO:0007669"/>
    <property type="project" value="TreeGrafter"/>
</dbReference>
<keyword evidence="9" id="KW-1185">Reference proteome</keyword>
<evidence type="ECO:0000313" key="9">
    <source>
        <dbReference type="Proteomes" id="UP001155604"/>
    </source>
</evidence>
<dbReference type="SMART" id="SM00528">
    <property type="entry name" value="HNS"/>
    <property type="match status" value="1"/>
</dbReference>
<dbReference type="GO" id="GO:0046983">
    <property type="term" value="F:protein dimerization activity"/>
    <property type="evidence" value="ECO:0007669"/>
    <property type="project" value="InterPro"/>
</dbReference>
<dbReference type="EMBL" id="JAMTCC010000064">
    <property type="protein sequence ID" value="MCT7947928.1"/>
    <property type="molecule type" value="Genomic_DNA"/>
</dbReference>